<evidence type="ECO:0000313" key="1">
    <source>
        <dbReference type="EMBL" id="CAA7051818.1"/>
    </source>
</evidence>
<dbReference type="Proteomes" id="UP000467841">
    <property type="component" value="Unassembled WGS sequence"/>
</dbReference>
<dbReference type="AlphaFoldDB" id="A0A6D2KBP1"/>
<proteinExistence type="predicted"/>
<keyword evidence="2" id="KW-1185">Reference proteome</keyword>
<comment type="caution">
    <text evidence="1">The sequence shown here is derived from an EMBL/GenBank/DDBJ whole genome shotgun (WGS) entry which is preliminary data.</text>
</comment>
<reference evidence="1" key="1">
    <citation type="submission" date="2020-01" db="EMBL/GenBank/DDBJ databases">
        <authorList>
            <person name="Mishra B."/>
        </authorList>
    </citation>
    <scope>NUCLEOTIDE SEQUENCE [LARGE SCALE GENOMIC DNA]</scope>
</reference>
<name>A0A6D2KBP1_9BRAS</name>
<organism evidence="1 2">
    <name type="scientific">Microthlaspi erraticum</name>
    <dbReference type="NCBI Taxonomy" id="1685480"/>
    <lineage>
        <taxon>Eukaryota</taxon>
        <taxon>Viridiplantae</taxon>
        <taxon>Streptophyta</taxon>
        <taxon>Embryophyta</taxon>
        <taxon>Tracheophyta</taxon>
        <taxon>Spermatophyta</taxon>
        <taxon>Magnoliopsida</taxon>
        <taxon>eudicotyledons</taxon>
        <taxon>Gunneridae</taxon>
        <taxon>Pentapetalae</taxon>
        <taxon>rosids</taxon>
        <taxon>malvids</taxon>
        <taxon>Brassicales</taxon>
        <taxon>Brassicaceae</taxon>
        <taxon>Coluteocarpeae</taxon>
        <taxon>Microthlaspi</taxon>
    </lineage>
</organism>
<accession>A0A6D2KBP1</accession>
<gene>
    <name evidence="1" type="ORF">MERR_LOCUS39053</name>
</gene>
<sequence length="77" mass="8263">MSSRSMGSVEDVGGDDAPVFLFRLLLFNDGSAVFVGDVVLVASGDLQESFPLRTLTVSNASTRVVRDEVKLTLKSQD</sequence>
<dbReference type="EMBL" id="CACVBM020001494">
    <property type="protein sequence ID" value="CAA7051818.1"/>
    <property type="molecule type" value="Genomic_DNA"/>
</dbReference>
<evidence type="ECO:0000313" key="2">
    <source>
        <dbReference type="Proteomes" id="UP000467841"/>
    </source>
</evidence>
<protein>
    <submittedName>
        <fullName evidence="1">Uncharacterized protein</fullName>
    </submittedName>
</protein>